<evidence type="ECO:0000256" key="1">
    <source>
        <dbReference type="ARBA" id="ARBA00004496"/>
    </source>
</evidence>
<dbReference type="FunCoup" id="A0A1Y1UKZ9">
    <property type="interactions" value="252"/>
</dbReference>
<evidence type="ECO:0000256" key="7">
    <source>
        <dbReference type="SAM" id="MobiDB-lite"/>
    </source>
</evidence>
<reference evidence="9 10" key="1">
    <citation type="submission" date="2017-03" db="EMBL/GenBank/DDBJ databases">
        <title>Widespread Adenine N6-methylation of Active Genes in Fungi.</title>
        <authorList>
            <consortium name="DOE Joint Genome Institute"/>
            <person name="Mondo S.J."/>
            <person name="Dannebaum R.O."/>
            <person name="Kuo R.C."/>
            <person name="Louie K.B."/>
            <person name="Bewick A.J."/>
            <person name="Labutti K."/>
            <person name="Haridas S."/>
            <person name="Kuo A."/>
            <person name="Salamov A."/>
            <person name="Ahrendt S.R."/>
            <person name="Lau R."/>
            <person name="Bowen B.P."/>
            <person name="Lipzen A."/>
            <person name="Sullivan W."/>
            <person name="Andreopoulos W.B."/>
            <person name="Clum A."/>
            <person name="Lindquist E."/>
            <person name="Daum C."/>
            <person name="Northen T.R."/>
            <person name="Ramamoorthy G."/>
            <person name="Schmitz R.J."/>
            <person name="Gryganskyi A."/>
            <person name="Culley D."/>
            <person name="Magnuson J."/>
            <person name="James T.Y."/>
            <person name="O'Malley M.A."/>
            <person name="Stajich J.E."/>
            <person name="Spatafora J.W."/>
            <person name="Visel A."/>
            <person name="Grigoriev I.V."/>
        </authorList>
    </citation>
    <scope>NUCLEOTIDE SEQUENCE [LARGE SCALE GENOMIC DNA]</scope>
    <source>
        <strain evidence="9 10">NRRL Y-17943</strain>
    </source>
</reference>
<evidence type="ECO:0000313" key="10">
    <source>
        <dbReference type="Proteomes" id="UP000193218"/>
    </source>
</evidence>
<dbReference type="GO" id="GO:0005737">
    <property type="term" value="C:cytoplasm"/>
    <property type="evidence" value="ECO:0007669"/>
    <property type="project" value="UniProtKB-SubCell"/>
</dbReference>
<feature type="domain" description="SAP" evidence="8">
    <location>
        <begin position="32"/>
        <end position="66"/>
    </location>
</feature>
<keyword evidence="4" id="KW-0378">Hydrolase</keyword>
<feature type="region of interest" description="Disordered" evidence="7">
    <location>
        <begin position="1"/>
        <end position="37"/>
    </location>
</feature>
<dbReference type="InterPro" id="IPR012337">
    <property type="entry name" value="RNaseH-like_sf"/>
</dbReference>
<evidence type="ECO:0000256" key="6">
    <source>
        <dbReference type="ARBA" id="ARBA00023158"/>
    </source>
</evidence>
<keyword evidence="3" id="KW-0540">Nuclease</keyword>
<evidence type="ECO:0000256" key="2">
    <source>
        <dbReference type="ARBA" id="ARBA00022490"/>
    </source>
</evidence>
<feature type="compositionally biased region" description="Basic and acidic residues" evidence="7">
    <location>
        <begin position="453"/>
        <end position="464"/>
    </location>
</feature>
<dbReference type="InParanoid" id="A0A1Y1UKZ9"/>
<keyword evidence="10" id="KW-1185">Reference proteome</keyword>
<comment type="subcellular location">
    <subcellularLocation>
        <location evidence="1">Cytoplasm</location>
    </subcellularLocation>
</comment>
<evidence type="ECO:0000256" key="4">
    <source>
        <dbReference type="ARBA" id="ARBA00022801"/>
    </source>
</evidence>
<comment type="caution">
    <text evidence="9">The sequence shown here is derived from an EMBL/GenBank/DDBJ whole genome shotgun (WGS) entry which is preliminary data.</text>
</comment>
<dbReference type="Gene3D" id="3.30.420.10">
    <property type="entry name" value="Ribonuclease H-like superfamily/Ribonuclease H"/>
    <property type="match status" value="1"/>
</dbReference>
<dbReference type="STRING" id="4999.A0A1Y1UKZ9"/>
<dbReference type="GO" id="GO:0000175">
    <property type="term" value="F:3'-5'-RNA exonuclease activity"/>
    <property type="evidence" value="ECO:0007669"/>
    <property type="project" value="InterPro"/>
</dbReference>
<accession>A0A1Y1UKZ9</accession>
<dbReference type="RefSeq" id="XP_021871782.1">
    <property type="nucleotide sequence ID" value="XM_022015570.1"/>
</dbReference>
<proteinExistence type="predicted"/>
<dbReference type="InterPro" id="IPR003034">
    <property type="entry name" value="SAP_dom"/>
</dbReference>
<keyword evidence="2" id="KW-0963">Cytoplasm</keyword>
<gene>
    <name evidence="9" type="ORF">BD324DRAFT_623342</name>
</gene>
<dbReference type="GO" id="GO:0031047">
    <property type="term" value="P:regulatory ncRNA-mediated gene silencing"/>
    <property type="evidence" value="ECO:0007669"/>
    <property type="project" value="UniProtKB-KW"/>
</dbReference>
<name>A0A1Y1UKZ9_9TREE</name>
<dbReference type="SMART" id="SM00479">
    <property type="entry name" value="EXOIII"/>
    <property type="match status" value="1"/>
</dbReference>
<dbReference type="AlphaFoldDB" id="A0A1Y1UKZ9"/>
<sequence>MSDGASTDLPRISTEVSDEHLEVPEAGPSRPKKKSTVEEMRADLAKLGLDTRGRKQTLWKRLVKAFQQALQLLDEESISEGHDGDIEPETSTREAHDRARAEKWKAFLCFDVEATCRGGKKFNWPNEIIEFPIVLLKWASDPSISSSSHPGKVATEPPTIGKRRRLAKVDTFHSYLKPIWQPQLTDFCTTLTGITQETVDRSPTFLEMLPSLEAWLNKHDLLDEDGRLKDAMWVTDGPWDLRDFIPKQLHISPPSSGHPLYFSAPYLNIKQATQTVLTELFLRDEYSRTHPGFTDHNAKRGVITTAQRISHKTKARWTGPDYYFTIPGQLEAFGLGTFDGRQHSGIDDATNISRILIAISERDVIIEPNARAVHPNHGKKWPWMGPPGVVKWEEWMTDNEDRLATMALPANGQKRATKPETRLVLKENANGQLISIKLPVNVSGAGDNPAVTRVDDEKVAKSDRPAQTPDATIMGGKRGGVPDGNQEENRLGGIWRGCLEQSLN</sequence>
<dbReference type="PANTHER" id="PTHR23044:SF61">
    <property type="entry name" value="3'-5' EXORIBONUCLEASE 1-RELATED"/>
    <property type="match status" value="1"/>
</dbReference>
<protein>
    <recommendedName>
        <fullName evidence="8">SAP domain-containing protein</fullName>
    </recommendedName>
</protein>
<dbReference type="SUPFAM" id="SSF68906">
    <property type="entry name" value="SAP domain"/>
    <property type="match status" value="1"/>
</dbReference>
<dbReference type="InterPro" id="IPR051274">
    <property type="entry name" value="3-5_Exoribonuclease"/>
</dbReference>
<feature type="region of interest" description="Disordered" evidence="7">
    <location>
        <begin position="446"/>
        <end position="493"/>
    </location>
</feature>
<organism evidence="9 10">
    <name type="scientific">Kockovaella imperatae</name>
    <dbReference type="NCBI Taxonomy" id="4999"/>
    <lineage>
        <taxon>Eukaryota</taxon>
        <taxon>Fungi</taxon>
        <taxon>Dikarya</taxon>
        <taxon>Basidiomycota</taxon>
        <taxon>Agaricomycotina</taxon>
        <taxon>Tremellomycetes</taxon>
        <taxon>Tremellales</taxon>
        <taxon>Cuniculitremaceae</taxon>
        <taxon>Kockovaella</taxon>
    </lineage>
</organism>
<keyword evidence="6" id="KW-0943">RNA-mediated gene silencing</keyword>
<dbReference type="Proteomes" id="UP000193218">
    <property type="component" value="Unassembled WGS sequence"/>
</dbReference>
<dbReference type="InterPro" id="IPR047201">
    <property type="entry name" value="ERI-1_3'hExo-like"/>
</dbReference>
<dbReference type="SUPFAM" id="SSF53098">
    <property type="entry name" value="Ribonuclease H-like"/>
    <property type="match status" value="1"/>
</dbReference>
<dbReference type="InterPro" id="IPR036397">
    <property type="entry name" value="RNaseH_sf"/>
</dbReference>
<dbReference type="PANTHER" id="PTHR23044">
    <property type="entry name" value="3'-5' EXONUCLEASE ERI1-RELATED"/>
    <property type="match status" value="1"/>
</dbReference>
<evidence type="ECO:0000256" key="5">
    <source>
        <dbReference type="ARBA" id="ARBA00022839"/>
    </source>
</evidence>
<evidence type="ECO:0000256" key="3">
    <source>
        <dbReference type="ARBA" id="ARBA00022722"/>
    </source>
</evidence>
<dbReference type="GO" id="GO:0003676">
    <property type="term" value="F:nucleic acid binding"/>
    <property type="evidence" value="ECO:0007669"/>
    <property type="project" value="InterPro"/>
</dbReference>
<dbReference type="PROSITE" id="PS50800">
    <property type="entry name" value="SAP"/>
    <property type="match status" value="1"/>
</dbReference>
<dbReference type="OrthoDB" id="448399at2759"/>
<evidence type="ECO:0000313" key="9">
    <source>
        <dbReference type="EMBL" id="ORX37795.1"/>
    </source>
</evidence>
<dbReference type="EMBL" id="NBSH01000005">
    <property type="protein sequence ID" value="ORX37795.1"/>
    <property type="molecule type" value="Genomic_DNA"/>
</dbReference>
<dbReference type="CDD" id="cd06133">
    <property type="entry name" value="ERI-1_3'hExo_like"/>
    <property type="match status" value="1"/>
</dbReference>
<keyword evidence="5" id="KW-0269">Exonuclease</keyword>
<dbReference type="Pfam" id="PF00929">
    <property type="entry name" value="RNase_T"/>
    <property type="match status" value="1"/>
</dbReference>
<dbReference type="InterPro" id="IPR036361">
    <property type="entry name" value="SAP_dom_sf"/>
</dbReference>
<evidence type="ECO:0000259" key="8">
    <source>
        <dbReference type="PROSITE" id="PS50800"/>
    </source>
</evidence>
<dbReference type="InterPro" id="IPR013520">
    <property type="entry name" value="Ribonucl_H"/>
</dbReference>
<dbReference type="GeneID" id="33557379"/>